<feature type="region of interest" description="Disordered" evidence="2">
    <location>
        <begin position="118"/>
        <end position="149"/>
    </location>
</feature>
<dbReference type="PANTHER" id="PTHR30204:SF93">
    <property type="entry name" value="HTH MERR-TYPE DOMAIN-CONTAINING PROTEIN"/>
    <property type="match status" value="1"/>
</dbReference>
<accession>A0A317NJC9</accession>
<dbReference type="Gene3D" id="1.10.1660.10">
    <property type="match status" value="1"/>
</dbReference>
<evidence type="ECO:0000256" key="1">
    <source>
        <dbReference type="ARBA" id="ARBA00023125"/>
    </source>
</evidence>
<feature type="domain" description="HTH merR-type" evidence="3">
    <location>
        <begin position="1"/>
        <end position="68"/>
    </location>
</feature>
<proteinExistence type="predicted"/>
<dbReference type="InterPro" id="IPR047057">
    <property type="entry name" value="MerR_fam"/>
</dbReference>
<dbReference type="GO" id="GO:0003677">
    <property type="term" value="F:DNA binding"/>
    <property type="evidence" value="ECO:0007669"/>
    <property type="project" value="UniProtKB-KW"/>
</dbReference>
<name>A0A317NJC9_9NOCA</name>
<dbReference type="PRINTS" id="PR00040">
    <property type="entry name" value="HTHMERR"/>
</dbReference>
<dbReference type="SUPFAM" id="SSF46955">
    <property type="entry name" value="Putative DNA-binding domain"/>
    <property type="match status" value="1"/>
</dbReference>
<dbReference type="GO" id="GO:0003700">
    <property type="term" value="F:DNA-binding transcription factor activity"/>
    <property type="evidence" value="ECO:0007669"/>
    <property type="project" value="InterPro"/>
</dbReference>
<dbReference type="Proteomes" id="UP000246410">
    <property type="component" value="Unassembled WGS sequence"/>
</dbReference>
<keyword evidence="1 4" id="KW-0238">DNA-binding</keyword>
<dbReference type="Pfam" id="PF13411">
    <property type="entry name" value="MerR_1"/>
    <property type="match status" value="1"/>
</dbReference>
<evidence type="ECO:0000313" key="5">
    <source>
        <dbReference type="Proteomes" id="UP000246410"/>
    </source>
</evidence>
<evidence type="ECO:0000256" key="2">
    <source>
        <dbReference type="SAM" id="MobiDB-lite"/>
    </source>
</evidence>
<gene>
    <name evidence="4" type="ORF">DFR69_10523</name>
</gene>
<dbReference type="PANTHER" id="PTHR30204">
    <property type="entry name" value="REDOX-CYCLING DRUG-SENSING TRANSCRIPTIONAL ACTIVATOR SOXR"/>
    <property type="match status" value="1"/>
</dbReference>
<dbReference type="InterPro" id="IPR000551">
    <property type="entry name" value="MerR-type_HTH_dom"/>
</dbReference>
<organism evidence="4 5">
    <name type="scientific">Nocardia neocaledoniensis</name>
    <dbReference type="NCBI Taxonomy" id="236511"/>
    <lineage>
        <taxon>Bacteria</taxon>
        <taxon>Bacillati</taxon>
        <taxon>Actinomycetota</taxon>
        <taxon>Actinomycetes</taxon>
        <taxon>Mycobacteriales</taxon>
        <taxon>Nocardiaceae</taxon>
        <taxon>Nocardia</taxon>
    </lineage>
</organism>
<keyword evidence="5" id="KW-1185">Reference proteome</keyword>
<dbReference type="EMBL" id="QGTL01000005">
    <property type="protein sequence ID" value="PWV74957.1"/>
    <property type="molecule type" value="Genomic_DNA"/>
</dbReference>
<dbReference type="PROSITE" id="PS50937">
    <property type="entry name" value="HTH_MERR_2"/>
    <property type="match status" value="1"/>
</dbReference>
<dbReference type="SMART" id="SM00422">
    <property type="entry name" value="HTH_MERR"/>
    <property type="match status" value="1"/>
</dbReference>
<feature type="compositionally biased region" description="Polar residues" evidence="2">
    <location>
        <begin position="128"/>
        <end position="139"/>
    </location>
</feature>
<dbReference type="PROSITE" id="PS00552">
    <property type="entry name" value="HTH_MERR_1"/>
    <property type="match status" value="1"/>
</dbReference>
<evidence type="ECO:0000313" key="4">
    <source>
        <dbReference type="EMBL" id="PWV74957.1"/>
    </source>
</evidence>
<comment type="caution">
    <text evidence="4">The sequence shown here is derived from an EMBL/GenBank/DDBJ whole genome shotgun (WGS) entry which is preliminary data.</text>
</comment>
<dbReference type="AlphaFoldDB" id="A0A317NJC9"/>
<evidence type="ECO:0000259" key="3">
    <source>
        <dbReference type="PROSITE" id="PS50937"/>
    </source>
</evidence>
<sequence length="149" mass="16357">MRIGELAQRTGVSHRLLRYYEEQGLLTAQRTGGGFREYAPTAPDIVRQIRALLAAGLPTRAIRDILPCAHGPAPTLEPHPDMLALLRTELDSLDSRITCLQETREILARYLSTTESGSTTVDAVRVTSPESESARNAHNQPIPPSTMRG</sequence>
<dbReference type="CDD" id="cd01282">
    <property type="entry name" value="HTH_MerR-like_sg3"/>
    <property type="match status" value="1"/>
</dbReference>
<protein>
    <submittedName>
        <fullName evidence="4">DNA-binding transcriptional MerR regulator</fullName>
    </submittedName>
</protein>
<dbReference type="InterPro" id="IPR009061">
    <property type="entry name" value="DNA-bd_dom_put_sf"/>
</dbReference>
<reference evidence="4 5" key="1">
    <citation type="submission" date="2018-05" db="EMBL/GenBank/DDBJ databases">
        <title>Genomic Encyclopedia of Type Strains, Phase IV (KMG-IV): sequencing the most valuable type-strain genomes for metagenomic binning, comparative biology and taxonomic classification.</title>
        <authorList>
            <person name="Goeker M."/>
        </authorList>
    </citation>
    <scope>NUCLEOTIDE SEQUENCE [LARGE SCALE GENOMIC DNA]</scope>
    <source>
        <strain evidence="4 5">DSM 44717</strain>
    </source>
</reference>